<dbReference type="Proteomes" id="UP000002420">
    <property type="component" value="Chromosome"/>
</dbReference>
<evidence type="ECO:0000313" key="2">
    <source>
        <dbReference type="Proteomes" id="UP000002420"/>
    </source>
</evidence>
<evidence type="ECO:0000313" key="1">
    <source>
        <dbReference type="EMBL" id="ACD97206.1"/>
    </source>
</evidence>
<sequence>MISNDALYFPDGSFITRAPKDGKSVLNGSGSPVVNNVVANPGDFYIDTANNLLYGPYTGSWGAGVALVGPQGPKGDTGATGAQGVQGPQGVQGLKGDTGASPFTLNGANAVYTNGSLGIGVSSPATAAALDVTSTSKGFLPPRLTTAQRNAIASPPAGLMIYNTTDKMLNFYNGTAWNTVAIVQQDLLGQTSGTSGFNSNMYYFTGYMAPHAGTISSVDIRVNSTGTFRLLIKDSTHKTLRSSSDVAITSTGLVTVTFPSVFINAGEYIGFYYSGTTTTLSATGDTYYGSADPPTQGANYLKMSIMATVNY</sequence>
<accession>B3E2U6</accession>
<dbReference type="eggNOG" id="COG5295">
    <property type="taxonomic scope" value="Bacteria"/>
</dbReference>
<reference evidence="1 2" key="1">
    <citation type="submission" date="2008-05" db="EMBL/GenBank/DDBJ databases">
        <title>Complete sequence of chromosome of Geobacter lovleyi SZ.</title>
        <authorList>
            <consortium name="US DOE Joint Genome Institute"/>
            <person name="Lucas S."/>
            <person name="Copeland A."/>
            <person name="Lapidus A."/>
            <person name="Glavina del Rio T."/>
            <person name="Dalin E."/>
            <person name="Tice H."/>
            <person name="Bruce D."/>
            <person name="Goodwin L."/>
            <person name="Pitluck S."/>
            <person name="Chertkov O."/>
            <person name="Meincke L."/>
            <person name="Brettin T."/>
            <person name="Detter J.C."/>
            <person name="Han C."/>
            <person name="Tapia R."/>
            <person name="Kuske C.R."/>
            <person name="Schmutz J."/>
            <person name="Larimer F."/>
            <person name="Land M."/>
            <person name="Hauser L."/>
            <person name="Kyrpides N."/>
            <person name="Mikhailova N."/>
            <person name="Sung Y."/>
            <person name="Fletcher K.E."/>
            <person name="Ritalahti K.M."/>
            <person name="Loeffler F.E."/>
            <person name="Richardson P."/>
        </authorList>
    </citation>
    <scope>NUCLEOTIDE SEQUENCE [LARGE SCALE GENOMIC DNA]</scope>
    <source>
        <strain evidence="2">ATCC BAA-1151 / DSM 17278 / SZ</strain>
    </source>
</reference>
<dbReference type="HOGENOM" id="CLU_893594_0_0_7"/>
<dbReference type="AlphaFoldDB" id="B3E2U6"/>
<gene>
    <name evidence="1" type="ordered locus">Glov_3503</name>
</gene>
<organism evidence="1 2">
    <name type="scientific">Trichlorobacter lovleyi (strain ATCC BAA-1151 / DSM 17278 / SZ)</name>
    <name type="common">Geobacter lovleyi</name>
    <dbReference type="NCBI Taxonomy" id="398767"/>
    <lineage>
        <taxon>Bacteria</taxon>
        <taxon>Pseudomonadati</taxon>
        <taxon>Thermodesulfobacteriota</taxon>
        <taxon>Desulfuromonadia</taxon>
        <taxon>Geobacterales</taxon>
        <taxon>Geobacteraceae</taxon>
        <taxon>Trichlorobacter</taxon>
    </lineage>
</organism>
<dbReference type="EMBL" id="CP001089">
    <property type="protein sequence ID" value="ACD97206.1"/>
    <property type="molecule type" value="Genomic_DNA"/>
</dbReference>
<protein>
    <recommendedName>
        <fullName evidence="3">Collagen triple helix repeat</fullName>
    </recommendedName>
</protein>
<dbReference type="STRING" id="398767.Glov_3503"/>
<dbReference type="KEGG" id="glo:Glov_3503"/>
<evidence type="ECO:0008006" key="3">
    <source>
        <dbReference type="Google" id="ProtNLM"/>
    </source>
</evidence>
<proteinExistence type="predicted"/>
<name>B3E2U6_TRIL1</name>
<dbReference type="Gene3D" id="1.20.5.320">
    <property type="entry name" value="6-Phosphogluconate Dehydrogenase, domain 3"/>
    <property type="match status" value="1"/>
</dbReference>
<keyword evidence="2" id="KW-1185">Reference proteome</keyword>